<dbReference type="InterPro" id="IPR045609">
    <property type="entry name" value="DUF6451"/>
</dbReference>
<organism evidence="1 2">
    <name type="scientific">Schistosoma margrebowiei</name>
    <dbReference type="NCBI Taxonomy" id="48269"/>
    <lineage>
        <taxon>Eukaryota</taxon>
        <taxon>Metazoa</taxon>
        <taxon>Spiralia</taxon>
        <taxon>Lophotrochozoa</taxon>
        <taxon>Platyhelminthes</taxon>
        <taxon>Trematoda</taxon>
        <taxon>Digenea</taxon>
        <taxon>Strigeidida</taxon>
        <taxon>Schistosomatoidea</taxon>
        <taxon>Schistosomatidae</taxon>
        <taxon>Schistosoma</taxon>
    </lineage>
</organism>
<dbReference type="AlphaFoldDB" id="A0A183MK02"/>
<protein>
    <submittedName>
        <fullName evidence="1">Uncharacterized protein</fullName>
    </submittedName>
</protein>
<evidence type="ECO:0000313" key="1">
    <source>
        <dbReference type="EMBL" id="VDP20805.1"/>
    </source>
</evidence>
<proteinExistence type="predicted"/>
<evidence type="ECO:0000313" key="2">
    <source>
        <dbReference type="Proteomes" id="UP000277204"/>
    </source>
</evidence>
<reference evidence="1 2" key="1">
    <citation type="submission" date="2018-11" db="EMBL/GenBank/DDBJ databases">
        <authorList>
            <consortium name="Pathogen Informatics"/>
        </authorList>
    </citation>
    <scope>NUCLEOTIDE SEQUENCE [LARGE SCALE GENOMIC DNA]</scope>
    <source>
        <strain evidence="1 2">Zambia</strain>
    </source>
</reference>
<accession>A0A183MK02</accession>
<dbReference type="Proteomes" id="UP000277204">
    <property type="component" value="Unassembled WGS sequence"/>
</dbReference>
<dbReference type="Pfam" id="PF20049">
    <property type="entry name" value="DUF6451"/>
    <property type="match status" value="1"/>
</dbReference>
<sequence>MKTSTSEEKHGIKWTSRMQLDDLDFADDLALLSQTQQQMQEKTNSVAATSAAIACTDPITIDGEDLVDVKTFTYLGSIIDEQGGSDADVKARIGKARAAYLQLRNIWNSKQLSTNTKVRIFNTNVKTVLLYGAETWRTTKAIIQKIQVFINSCLRKILQIRWPDTISNNALWERTNQIPAEEEIRKKRWKWSGHTLRKAPNCVTRQTLTWNPQGQRKRGGPKNTLRREMEIDMKKMNKNWMELEKKAQDRVGWRMLVGGLCSIRSNRRK</sequence>
<dbReference type="EMBL" id="UZAI01017127">
    <property type="protein sequence ID" value="VDP20805.1"/>
    <property type="molecule type" value="Genomic_DNA"/>
</dbReference>
<keyword evidence="2" id="KW-1185">Reference proteome</keyword>
<gene>
    <name evidence="1" type="ORF">SMRZ_LOCUS16377</name>
</gene>
<dbReference type="PANTHER" id="PTHR47027:SF25">
    <property type="entry name" value="REVERSE TRANSCRIPTASE DOMAIN-CONTAINING PROTEIN"/>
    <property type="match status" value="1"/>
</dbReference>
<dbReference type="PANTHER" id="PTHR47027">
    <property type="entry name" value="REVERSE TRANSCRIPTASE DOMAIN-CONTAINING PROTEIN"/>
    <property type="match status" value="1"/>
</dbReference>
<name>A0A183MK02_9TREM</name>